<gene>
    <name evidence="2" type="ORF">UT75_C0001G0014</name>
</gene>
<dbReference type="InterPro" id="IPR029063">
    <property type="entry name" value="SAM-dependent_MTases_sf"/>
</dbReference>
<evidence type="ECO:0000313" key="3">
    <source>
        <dbReference type="Proteomes" id="UP000034072"/>
    </source>
</evidence>
<dbReference type="AlphaFoldDB" id="A0A0G0T209"/>
<dbReference type="Proteomes" id="UP000034072">
    <property type="component" value="Unassembled WGS sequence"/>
</dbReference>
<proteinExistence type="predicted"/>
<dbReference type="CDD" id="cd02440">
    <property type="entry name" value="AdoMet_MTases"/>
    <property type="match status" value="1"/>
</dbReference>
<evidence type="ECO:0000313" key="2">
    <source>
        <dbReference type="EMBL" id="KKR41110.1"/>
    </source>
</evidence>
<dbReference type="SUPFAM" id="SSF53335">
    <property type="entry name" value="S-adenosyl-L-methionine-dependent methyltransferases"/>
    <property type="match status" value="1"/>
</dbReference>
<feature type="domain" description="Methyltransferase" evidence="1">
    <location>
        <begin position="38"/>
        <end position="175"/>
    </location>
</feature>
<accession>A0A0G0T209</accession>
<dbReference type="PANTHER" id="PTHR43861">
    <property type="entry name" value="TRANS-ACONITATE 2-METHYLTRANSFERASE-RELATED"/>
    <property type="match status" value="1"/>
</dbReference>
<evidence type="ECO:0000259" key="1">
    <source>
        <dbReference type="Pfam" id="PF13847"/>
    </source>
</evidence>
<dbReference type="GO" id="GO:0016740">
    <property type="term" value="F:transferase activity"/>
    <property type="evidence" value="ECO:0007669"/>
    <property type="project" value="UniProtKB-KW"/>
</dbReference>
<dbReference type="Pfam" id="PF13847">
    <property type="entry name" value="Methyltransf_31"/>
    <property type="match status" value="1"/>
</dbReference>
<reference evidence="2 3" key="1">
    <citation type="journal article" date="2015" name="Nature">
        <title>rRNA introns, odd ribosomes, and small enigmatic genomes across a large radiation of phyla.</title>
        <authorList>
            <person name="Brown C.T."/>
            <person name="Hug L.A."/>
            <person name="Thomas B.C."/>
            <person name="Sharon I."/>
            <person name="Castelle C.J."/>
            <person name="Singh A."/>
            <person name="Wilkins M.J."/>
            <person name="Williams K.H."/>
            <person name="Banfield J.F."/>
        </authorList>
    </citation>
    <scope>NUCLEOTIDE SEQUENCE [LARGE SCALE GENOMIC DNA]</scope>
</reference>
<dbReference type="Gene3D" id="3.40.50.150">
    <property type="entry name" value="Vaccinia Virus protein VP39"/>
    <property type="match status" value="1"/>
</dbReference>
<comment type="caution">
    <text evidence="2">The sequence shown here is derived from an EMBL/GenBank/DDBJ whole genome shotgun (WGS) entry which is preliminary data.</text>
</comment>
<protein>
    <recommendedName>
        <fullName evidence="1">Methyltransferase domain-containing protein</fullName>
    </recommendedName>
</protein>
<organism evidence="2 3">
    <name type="scientific">Candidatus Yanofskybacteria bacterium GW2011_GWE2_40_11</name>
    <dbReference type="NCBI Taxonomy" id="1619033"/>
    <lineage>
        <taxon>Bacteria</taxon>
        <taxon>Candidatus Yanofskyibacteriota</taxon>
    </lineage>
</organism>
<sequence>MKERFGTDMYDRKYASKEETKPRSVVTYFVDKYLAGTKKCLDLGAGAGRHSRYIAEKGIDVTAIDLSEAGINRANEVLKDFSNAHVLVGDIHKLPFDRESFDSLVCNRVLDYNDDEGLETSFSEIERVLKNGALALITVRSISQAPKKGEELIVENENGGKSFVVADSQEVQHYFTESEIRGLADRHGFEILEVREDKHTNSENEDKSEWQVIIRKIGAQ</sequence>
<name>A0A0G0T209_9BACT</name>
<dbReference type="EMBL" id="LBXZ01000001">
    <property type="protein sequence ID" value="KKR41110.1"/>
    <property type="molecule type" value="Genomic_DNA"/>
</dbReference>
<dbReference type="InterPro" id="IPR025714">
    <property type="entry name" value="Methyltranfer_dom"/>
</dbReference>